<dbReference type="KEGG" id="ble:BleG1_0835"/>
<dbReference type="PATRIC" id="fig|1246626.3.peg.837"/>
<evidence type="ECO:0000256" key="1">
    <source>
        <dbReference type="SAM" id="SignalP"/>
    </source>
</evidence>
<dbReference type="OrthoDB" id="2946778at2"/>
<sequence length="157" mass="17085">MKKMVLSSAFVFSLSLFFGLANAEELGSKDPYGDIDSPESIIDFLVNEAHVIPNPHHFESMATITATSRAGVSGAIGQVRGTATSSTTRVVDYVYARARIYQSGTVRADASDTSRKDNYAGAATSYVSKKSSGYTRGNHEYRHAGYKTINHVTRKNH</sequence>
<dbReference type="Proteomes" id="UP000027142">
    <property type="component" value="Chromosome"/>
</dbReference>
<protein>
    <submittedName>
        <fullName evidence="2">Uncharacterized protein</fullName>
    </submittedName>
</protein>
<name>A0A060LYT0_9BACI</name>
<dbReference type="HOGENOM" id="CLU_1674417_0_0_9"/>
<proteinExistence type="predicted"/>
<evidence type="ECO:0000313" key="2">
    <source>
        <dbReference type="EMBL" id="AIC93443.1"/>
    </source>
</evidence>
<dbReference type="EMBL" id="CP003923">
    <property type="protein sequence ID" value="AIC93443.1"/>
    <property type="molecule type" value="Genomic_DNA"/>
</dbReference>
<dbReference type="RefSeq" id="WP_038477521.1">
    <property type="nucleotide sequence ID" value="NZ_CP003923.1"/>
</dbReference>
<reference evidence="2 3" key="1">
    <citation type="journal article" date="2014" name="Gene">
        <title>A comparative genomic analysis of the alkalitolerant soil bacterium Bacillus lehensis G1.</title>
        <authorList>
            <person name="Noor Y.M."/>
            <person name="Samsulrizal N.H."/>
            <person name="Jema'on N.A."/>
            <person name="Low K.O."/>
            <person name="Ramli A.N."/>
            <person name="Alias N.I."/>
            <person name="Damis S.I."/>
            <person name="Fuzi S.F."/>
            <person name="Isa M.N."/>
            <person name="Murad A.M."/>
            <person name="Raih M.F."/>
            <person name="Bakar F.D."/>
            <person name="Najimudin N."/>
            <person name="Mahadi N.M."/>
            <person name="Illias R.M."/>
        </authorList>
    </citation>
    <scope>NUCLEOTIDE SEQUENCE [LARGE SCALE GENOMIC DNA]</scope>
    <source>
        <strain evidence="2 3">G1</strain>
    </source>
</reference>
<feature type="chain" id="PRO_5001588500" evidence="1">
    <location>
        <begin position="24"/>
        <end position="157"/>
    </location>
</feature>
<evidence type="ECO:0000313" key="3">
    <source>
        <dbReference type="Proteomes" id="UP000027142"/>
    </source>
</evidence>
<feature type="signal peptide" evidence="1">
    <location>
        <begin position="1"/>
        <end position="23"/>
    </location>
</feature>
<dbReference type="AlphaFoldDB" id="A0A060LYT0"/>
<keyword evidence="1" id="KW-0732">Signal</keyword>
<gene>
    <name evidence="2" type="ORF">BleG1_0835</name>
</gene>
<keyword evidence="3" id="KW-1185">Reference proteome</keyword>
<accession>A0A060LYT0</accession>
<organism evidence="2 3">
    <name type="scientific">Shouchella lehensis G1</name>
    <dbReference type="NCBI Taxonomy" id="1246626"/>
    <lineage>
        <taxon>Bacteria</taxon>
        <taxon>Bacillati</taxon>
        <taxon>Bacillota</taxon>
        <taxon>Bacilli</taxon>
        <taxon>Bacillales</taxon>
        <taxon>Bacillaceae</taxon>
        <taxon>Shouchella</taxon>
    </lineage>
</organism>